<dbReference type="InterPro" id="IPR036388">
    <property type="entry name" value="WH-like_DNA-bd_sf"/>
</dbReference>
<protein>
    <recommendedName>
        <fullName evidence="3">Iron dicitrate transport regulator FecR</fullName>
    </recommendedName>
</protein>
<dbReference type="SUPFAM" id="SSF88659">
    <property type="entry name" value="Sigma3 and sigma4 domains of RNA polymerase sigma factors"/>
    <property type="match status" value="1"/>
</dbReference>
<sequence length="81" mass="9957">MTERLPPHVFRRRGFRALRRMTERQRAIFWAMRFEEIDYPTLALRHGISAEEVEAEFAAALTLFMRIIDTPEPWWRRLWPR</sequence>
<dbReference type="Gene3D" id="1.10.10.10">
    <property type="entry name" value="Winged helix-like DNA-binding domain superfamily/Winged helix DNA-binding domain"/>
    <property type="match status" value="1"/>
</dbReference>
<organism evidence="1 2">
    <name type="scientific">Sphingomonas pokkalii</name>
    <dbReference type="NCBI Taxonomy" id="2175090"/>
    <lineage>
        <taxon>Bacteria</taxon>
        <taxon>Pseudomonadati</taxon>
        <taxon>Pseudomonadota</taxon>
        <taxon>Alphaproteobacteria</taxon>
        <taxon>Sphingomonadales</taxon>
        <taxon>Sphingomonadaceae</taxon>
        <taxon>Sphingomonas</taxon>
    </lineage>
</organism>
<proteinExistence type="predicted"/>
<dbReference type="RefSeq" id="WP_116469589.1">
    <property type="nucleotide sequence ID" value="NZ_QENQ01000001.1"/>
</dbReference>
<dbReference type="Proteomes" id="UP000245890">
    <property type="component" value="Unassembled WGS sequence"/>
</dbReference>
<evidence type="ECO:0000313" key="1">
    <source>
        <dbReference type="EMBL" id="PVX30176.1"/>
    </source>
</evidence>
<reference evidence="1 2" key="1">
    <citation type="submission" date="2018-05" db="EMBL/GenBank/DDBJ databases">
        <title>Description of Sphingomonas pokkalii sp nov, isolated from the rhizosphere of saline tolerant pokkali rice and its draft genome analysis.</title>
        <authorList>
            <person name="Menon R."/>
            <person name="Kumari S."/>
            <person name="Rameshkumar N."/>
        </authorList>
    </citation>
    <scope>NUCLEOTIDE SEQUENCE [LARGE SCALE GENOMIC DNA]</scope>
    <source>
        <strain evidence="1 2">L3B27</strain>
    </source>
</reference>
<dbReference type="AlphaFoldDB" id="A0A2U0SFM8"/>
<dbReference type="EMBL" id="QENQ01000001">
    <property type="protein sequence ID" value="PVX30176.1"/>
    <property type="molecule type" value="Genomic_DNA"/>
</dbReference>
<name>A0A2U0SFM8_9SPHN</name>
<dbReference type="InterPro" id="IPR013324">
    <property type="entry name" value="RNA_pol_sigma_r3/r4-like"/>
</dbReference>
<gene>
    <name evidence="1" type="ORF">DD559_13225</name>
</gene>
<comment type="caution">
    <text evidence="1">The sequence shown here is derived from an EMBL/GenBank/DDBJ whole genome shotgun (WGS) entry which is preliminary data.</text>
</comment>
<keyword evidence="2" id="KW-1185">Reference proteome</keyword>
<evidence type="ECO:0008006" key="3">
    <source>
        <dbReference type="Google" id="ProtNLM"/>
    </source>
</evidence>
<evidence type="ECO:0000313" key="2">
    <source>
        <dbReference type="Proteomes" id="UP000245890"/>
    </source>
</evidence>
<accession>A0A2U0SFM8</accession>